<dbReference type="PROSITE" id="PS50893">
    <property type="entry name" value="ABC_TRANSPORTER_2"/>
    <property type="match status" value="1"/>
</dbReference>
<dbReference type="FunFam" id="3.40.50.300:FF:000221">
    <property type="entry name" value="Multidrug ABC transporter ATP-binding protein"/>
    <property type="match status" value="1"/>
</dbReference>
<dbReference type="InterPro" id="IPR036640">
    <property type="entry name" value="ABC1_TM_sf"/>
</dbReference>
<dbReference type="InterPro" id="IPR039421">
    <property type="entry name" value="Type_1_exporter"/>
</dbReference>
<evidence type="ECO:0000256" key="2">
    <source>
        <dbReference type="ARBA" id="ARBA00022448"/>
    </source>
</evidence>
<dbReference type="InterPro" id="IPR011527">
    <property type="entry name" value="ABC1_TM_dom"/>
</dbReference>
<sequence>MKNLGWIIKEIIPFWPRVCLALLLSALTITSHVGLMATSSYLLARAALHPPLMDLMVTIVGVRFFGISRAVFRYFERLVSHDVTFRVLSRIRVIVYEGIEPLLPAYLKDLRKGDLLSRIVGDVEVQQNLFLRVLAPPLVAVLVLIGYGGFLAHIDLGFTYILAAVFLTAGVALPFLIRIIGQGIGQRKVQAKAKMHTFVLDMLQGMPEMLAFGQTQAMVRKIREAQNDLSQSDRKMARVTGISNALMGMSANLGMLAVLVLGILFVEKEQLDGILLGMLALGVLSSFEALSTMPVIPHYYEESIVAGQRLKNLVDEGQKLLEQETHERIDYKQAAKAHSVHSPVIEFRNVSFRYHADEPQVLHNLSFKIPIGSRVAIVGPSGAGKSSVVNLLLRFWEPDSGEIYIDGVNIKELSSQEVRARMGVVTQTPHLFHATVKENLLLAKPEATDEEIQEAARRAKIHESVHTLPQGYDSLIGEEGMKLSGGQQQRLAIARALLKDAPILILDEATTGLDPVTEQELRKEILALMKGKTLIVITHQLELAKDMDEILVFKQGSISERGNHDDLLRLDRDYKHLWTDS</sequence>
<keyword evidence="2" id="KW-0813">Transport</keyword>
<evidence type="ECO:0000259" key="11">
    <source>
        <dbReference type="PROSITE" id="PS50929"/>
    </source>
</evidence>
<dbReference type="PANTHER" id="PTHR24221:SF653">
    <property type="entry name" value="TRANSPORT ATP-BINDING PROTEIN CYDC"/>
    <property type="match status" value="1"/>
</dbReference>
<dbReference type="InterPro" id="IPR003593">
    <property type="entry name" value="AAA+_ATPase"/>
</dbReference>
<evidence type="ECO:0000256" key="4">
    <source>
        <dbReference type="ARBA" id="ARBA00022692"/>
    </source>
</evidence>
<feature type="transmembrane region" description="Helical" evidence="9">
    <location>
        <begin position="158"/>
        <end position="180"/>
    </location>
</feature>
<dbReference type="InterPro" id="IPR014223">
    <property type="entry name" value="ABC_CydC/D"/>
</dbReference>
<feature type="transmembrane region" description="Helical" evidence="9">
    <location>
        <begin position="244"/>
        <end position="265"/>
    </location>
</feature>
<dbReference type="PROSITE" id="PS00211">
    <property type="entry name" value="ABC_TRANSPORTER_1"/>
    <property type="match status" value="1"/>
</dbReference>
<keyword evidence="13" id="KW-1185">Reference proteome</keyword>
<evidence type="ECO:0000256" key="1">
    <source>
        <dbReference type="ARBA" id="ARBA00004651"/>
    </source>
</evidence>
<dbReference type="GO" id="GO:0034040">
    <property type="term" value="F:ATPase-coupled lipid transmembrane transporter activity"/>
    <property type="evidence" value="ECO:0007669"/>
    <property type="project" value="TreeGrafter"/>
</dbReference>
<keyword evidence="4 9" id="KW-0812">Transmembrane</keyword>
<feature type="domain" description="ABC transmembrane type-1" evidence="11">
    <location>
        <begin position="20"/>
        <end position="294"/>
    </location>
</feature>
<dbReference type="Gene3D" id="3.40.50.300">
    <property type="entry name" value="P-loop containing nucleotide triphosphate hydrolases"/>
    <property type="match status" value="1"/>
</dbReference>
<evidence type="ECO:0000313" key="12">
    <source>
        <dbReference type="EMBL" id="AGA68553.1"/>
    </source>
</evidence>
<accession>L0F6J0</accession>
<dbReference type="HOGENOM" id="CLU_000604_84_9_9"/>
<dbReference type="Pfam" id="PF00005">
    <property type="entry name" value="ABC_tran"/>
    <property type="match status" value="1"/>
</dbReference>
<evidence type="ECO:0000256" key="9">
    <source>
        <dbReference type="SAM" id="Phobius"/>
    </source>
</evidence>
<dbReference type="CDD" id="cd18585">
    <property type="entry name" value="ABC_6TM_CydC"/>
    <property type="match status" value="1"/>
</dbReference>
<evidence type="ECO:0000256" key="6">
    <source>
        <dbReference type="ARBA" id="ARBA00022840"/>
    </source>
</evidence>
<evidence type="ECO:0000256" key="8">
    <source>
        <dbReference type="ARBA" id="ARBA00023136"/>
    </source>
</evidence>
<dbReference type="InterPro" id="IPR027417">
    <property type="entry name" value="P-loop_NTPase"/>
</dbReference>
<dbReference type="KEGG" id="ddl:Desdi_1036"/>
<dbReference type="PROSITE" id="PS50929">
    <property type="entry name" value="ABC_TM1F"/>
    <property type="match status" value="1"/>
</dbReference>
<feature type="domain" description="ABC transporter" evidence="10">
    <location>
        <begin position="345"/>
        <end position="580"/>
    </location>
</feature>
<dbReference type="OrthoDB" id="9771903at2"/>
<keyword evidence="3" id="KW-1003">Cell membrane</keyword>
<dbReference type="GO" id="GO:0016887">
    <property type="term" value="F:ATP hydrolysis activity"/>
    <property type="evidence" value="ECO:0007669"/>
    <property type="project" value="InterPro"/>
</dbReference>
<dbReference type="GO" id="GO:0140359">
    <property type="term" value="F:ABC-type transporter activity"/>
    <property type="evidence" value="ECO:0007669"/>
    <property type="project" value="InterPro"/>
</dbReference>
<gene>
    <name evidence="12" type="ordered locus">Desdi_1036</name>
</gene>
<dbReference type="GO" id="GO:0034775">
    <property type="term" value="P:glutathione transmembrane transport"/>
    <property type="evidence" value="ECO:0007669"/>
    <property type="project" value="InterPro"/>
</dbReference>
<dbReference type="AlphaFoldDB" id="L0F6J0"/>
<dbReference type="PANTHER" id="PTHR24221">
    <property type="entry name" value="ATP-BINDING CASSETTE SUB-FAMILY B"/>
    <property type="match status" value="1"/>
</dbReference>
<dbReference type="InterPro" id="IPR003439">
    <property type="entry name" value="ABC_transporter-like_ATP-bd"/>
</dbReference>
<dbReference type="SUPFAM" id="SSF90123">
    <property type="entry name" value="ABC transporter transmembrane region"/>
    <property type="match status" value="1"/>
</dbReference>
<evidence type="ECO:0000259" key="10">
    <source>
        <dbReference type="PROSITE" id="PS50893"/>
    </source>
</evidence>
<keyword evidence="5" id="KW-0547">Nucleotide-binding</keyword>
<dbReference type="SUPFAM" id="SSF52540">
    <property type="entry name" value="P-loop containing nucleoside triphosphate hydrolases"/>
    <property type="match status" value="1"/>
</dbReference>
<reference evidence="13" key="1">
    <citation type="submission" date="2012-02" db="EMBL/GenBank/DDBJ databases">
        <title>Complete sequence of Desulfitobacterium dichloroeliminans LMG P-21439.</title>
        <authorList>
            <person name="Lucas S."/>
            <person name="Han J."/>
            <person name="Lapidus A."/>
            <person name="Cheng J.-F."/>
            <person name="Goodwin L."/>
            <person name="Pitluck S."/>
            <person name="Peters L."/>
            <person name="Ovchinnikova G."/>
            <person name="Teshima H."/>
            <person name="Detter J.C."/>
            <person name="Han C."/>
            <person name="Tapia R."/>
            <person name="Land M."/>
            <person name="Hauser L."/>
            <person name="Kyrpides N."/>
            <person name="Ivanova N."/>
            <person name="Pagani I."/>
            <person name="Kruse T."/>
            <person name="de Vos W.M."/>
            <person name="Boon N."/>
            <person name="Smidt H."/>
            <person name="Woyke T."/>
        </authorList>
    </citation>
    <scope>NUCLEOTIDE SEQUENCE [LARGE SCALE GENOMIC DNA]</scope>
    <source>
        <strain evidence="13">LMG P-21439 / DCA1</strain>
    </source>
</reference>
<keyword evidence="6 12" id="KW-0067">ATP-binding</keyword>
<dbReference type="EMBL" id="CP003344">
    <property type="protein sequence ID" value="AGA68553.1"/>
    <property type="molecule type" value="Genomic_DNA"/>
</dbReference>
<evidence type="ECO:0000313" key="13">
    <source>
        <dbReference type="Proteomes" id="UP000010797"/>
    </source>
</evidence>
<evidence type="ECO:0000256" key="5">
    <source>
        <dbReference type="ARBA" id="ARBA00022741"/>
    </source>
</evidence>
<evidence type="ECO:0000256" key="7">
    <source>
        <dbReference type="ARBA" id="ARBA00022989"/>
    </source>
</evidence>
<dbReference type="GO" id="GO:0005524">
    <property type="term" value="F:ATP binding"/>
    <property type="evidence" value="ECO:0007669"/>
    <property type="project" value="UniProtKB-KW"/>
</dbReference>
<dbReference type="GO" id="GO:0005886">
    <property type="term" value="C:plasma membrane"/>
    <property type="evidence" value="ECO:0007669"/>
    <property type="project" value="UniProtKB-SubCell"/>
</dbReference>
<dbReference type="NCBIfam" id="TIGR02868">
    <property type="entry name" value="CydC"/>
    <property type="match status" value="1"/>
</dbReference>
<dbReference type="eggNOG" id="COG4987">
    <property type="taxonomic scope" value="Bacteria"/>
</dbReference>
<dbReference type="Pfam" id="PF00664">
    <property type="entry name" value="ABC_membrane"/>
    <property type="match status" value="1"/>
</dbReference>
<dbReference type="GO" id="GO:0045454">
    <property type="term" value="P:cell redox homeostasis"/>
    <property type="evidence" value="ECO:0007669"/>
    <property type="project" value="InterPro"/>
</dbReference>
<feature type="transmembrane region" description="Helical" evidence="9">
    <location>
        <begin position="52"/>
        <end position="72"/>
    </location>
</feature>
<dbReference type="SMART" id="SM00382">
    <property type="entry name" value="AAA"/>
    <property type="match status" value="1"/>
</dbReference>
<protein>
    <submittedName>
        <fullName evidence="12">Cysteine export CydDC family ABC transporter permease subunit/ATP-binding protein CydC</fullName>
    </submittedName>
</protein>
<comment type="subcellular location">
    <subcellularLocation>
        <location evidence="1">Cell membrane</location>
        <topology evidence="1">Multi-pass membrane protein</topology>
    </subcellularLocation>
</comment>
<organism evidence="12 13">
    <name type="scientific">Desulfitobacterium dichloroeliminans (strain LMG P-21439 / DCA1)</name>
    <dbReference type="NCBI Taxonomy" id="871963"/>
    <lineage>
        <taxon>Bacteria</taxon>
        <taxon>Bacillati</taxon>
        <taxon>Bacillota</taxon>
        <taxon>Clostridia</taxon>
        <taxon>Eubacteriales</taxon>
        <taxon>Desulfitobacteriaceae</taxon>
        <taxon>Desulfitobacterium</taxon>
    </lineage>
</organism>
<dbReference type="RefSeq" id="WP_015261549.1">
    <property type="nucleotide sequence ID" value="NC_019903.1"/>
</dbReference>
<dbReference type="STRING" id="871963.Desdi_1036"/>
<dbReference type="InterPro" id="IPR017871">
    <property type="entry name" value="ABC_transporter-like_CS"/>
</dbReference>
<dbReference type="Proteomes" id="UP000010797">
    <property type="component" value="Chromosome"/>
</dbReference>
<proteinExistence type="predicted"/>
<keyword evidence="7 9" id="KW-1133">Transmembrane helix</keyword>
<evidence type="ECO:0000256" key="3">
    <source>
        <dbReference type="ARBA" id="ARBA00022475"/>
    </source>
</evidence>
<keyword evidence="8 9" id="KW-0472">Membrane</keyword>
<feature type="transmembrane region" description="Helical" evidence="9">
    <location>
        <begin position="129"/>
        <end position="152"/>
    </location>
</feature>
<name>L0F6J0_DESDL</name>
<dbReference type="Gene3D" id="1.20.1560.10">
    <property type="entry name" value="ABC transporter type 1, transmembrane domain"/>
    <property type="match status" value="1"/>
</dbReference>